<feature type="region of interest" description="Disordered" evidence="1">
    <location>
        <begin position="137"/>
        <end position="173"/>
    </location>
</feature>
<dbReference type="HOGENOM" id="CLU_1550084_0_0_1"/>
<dbReference type="Proteomes" id="UP000007015">
    <property type="component" value="Chromosome 5"/>
</dbReference>
<keyword evidence="3" id="KW-1185">Reference proteome</keyword>
<sequence>MGIISGSARGPQLDLALALSRDLRAKLVAYLRRAPQVDNDREMGFHPVDFADDIEKLRGNTSGEYGRDYDAFHSDHSVTPGSPGLSRRSASSSGGSGRGFTQLDPEVQLPSGSYKRHRGHAVGHSRLSNIWLNEKSSPLTHDRSSTGSMKPYKSTIGPDETRESKIGHNILLH</sequence>
<gene>
    <name evidence="2" type="ORF">OsI_21135</name>
</gene>
<organism evidence="2 3">
    <name type="scientific">Oryza sativa subsp. indica</name>
    <name type="common">Rice</name>
    <dbReference type="NCBI Taxonomy" id="39946"/>
    <lineage>
        <taxon>Eukaryota</taxon>
        <taxon>Viridiplantae</taxon>
        <taxon>Streptophyta</taxon>
        <taxon>Embryophyta</taxon>
        <taxon>Tracheophyta</taxon>
        <taxon>Spermatophyta</taxon>
        <taxon>Magnoliopsida</taxon>
        <taxon>Liliopsida</taxon>
        <taxon>Poales</taxon>
        <taxon>Poaceae</taxon>
        <taxon>BOP clade</taxon>
        <taxon>Oryzoideae</taxon>
        <taxon>Oryzeae</taxon>
        <taxon>Oryzinae</taxon>
        <taxon>Oryza</taxon>
        <taxon>Oryza sativa</taxon>
    </lineage>
</organism>
<feature type="compositionally biased region" description="Low complexity" evidence="1">
    <location>
        <begin position="81"/>
        <end position="93"/>
    </location>
</feature>
<dbReference type="Gramene" id="BGIOSGA020434-TA">
    <property type="protein sequence ID" value="BGIOSGA020434-PA"/>
    <property type="gene ID" value="BGIOSGA020434"/>
</dbReference>
<dbReference type="AlphaFoldDB" id="B8AX59"/>
<evidence type="ECO:0000256" key="1">
    <source>
        <dbReference type="SAM" id="MobiDB-lite"/>
    </source>
</evidence>
<protein>
    <submittedName>
        <fullName evidence="2">Uncharacterized protein</fullName>
    </submittedName>
</protein>
<evidence type="ECO:0000313" key="3">
    <source>
        <dbReference type="Proteomes" id="UP000007015"/>
    </source>
</evidence>
<dbReference type="EMBL" id="CM000130">
    <property type="protein sequence ID" value="EEC79755.1"/>
    <property type="molecule type" value="Genomic_DNA"/>
</dbReference>
<dbReference type="STRING" id="39946.B8AX59"/>
<evidence type="ECO:0000313" key="2">
    <source>
        <dbReference type="EMBL" id="EEC79755.1"/>
    </source>
</evidence>
<feature type="region of interest" description="Disordered" evidence="1">
    <location>
        <begin position="68"/>
        <end position="121"/>
    </location>
</feature>
<proteinExistence type="predicted"/>
<name>B8AX59_ORYSI</name>
<accession>B8AX59</accession>
<reference evidence="2 3" key="1">
    <citation type="journal article" date="2005" name="PLoS Biol.">
        <title>The genomes of Oryza sativa: a history of duplications.</title>
        <authorList>
            <person name="Yu J."/>
            <person name="Wang J."/>
            <person name="Lin W."/>
            <person name="Li S."/>
            <person name="Li H."/>
            <person name="Zhou J."/>
            <person name="Ni P."/>
            <person name="Dong W."/>
            <person name="Hu S."/>
            <person name="Zeng C."/>
            <person name="Zhang J."/>
            <person name="Zhang Y."/>
            <person name="Li R."/>
            <person name="Xu Z."/>
            <person name="Li S."/>
            <person name="Li X."/>
            <person name="Zheng H."/>
            <person name="Cong L."/>
            <person name="Lin L."/>
            <person name="Yin J."/>
            <person name="Geng J."/>
            <person name="Li G."/>
            <person name="Shi J."/>
            <person name="Liu J."/>
            <person name="Lv H."/>
            <person name="Li J."/>
            <person name="Wang J."/>
            <person name="Deng Y."/>
            <person name="Ran L."/>
            <person name="Shi X."/>
            <person name="Wang X."/>
            <person name="Wu Q."/>
            <person name="Li C."/>
            <person name="Ren X."/>
            <person name="Wang J."/>
            <person name="Wang X."/>
            <person name="Li D."/>
            <person name="Liu D."/>
            <person name="Zhang X."/>
            <person name="Ji Z."/>
            <person name="Zhao W."/>
            <person name="Sun Y."/>
            <person name="Zhang Z."/>
            <person name="Bao J."/>
            <person name="Han Y."/>
            <person name="Dong L."/>
            <person name="Ji J."/>
            <person name="Chen P."/>
            <person name="Wu S."/>
            <person name="Liu J."/>
            <person name="Xiao Y."/>
            <person name="Bu D."/>
            <person name="Tan J."/>
            <person name="Yang L."/>
            <person name="Ye C."/>
            <person name="Zhang J."/>
            <person name="Xu J."/>
            <person name="Zhou Y."/>
            <person name="Yu Y."/>
            <person name="Zhang B."/>
            <person name="Zhuang S."/>
            <person name="Wei H."/>
            <person name="Liu B."/>
            <person name="Lei M."/>
            <person name="Yu H."/>
            <person name="Li Y."/>
            <person name="Xu H."/>
            <person name="Wei S."/>
            <person name="He X."/>
            <person name="Fang L."/>
            <person name="Zhang Z."/>
            <person name="Zhang Y."/>
            <person name="Huang X."/>
            <person name="Su Z."/>
            <person name="Tong W."/>
            <person name="Li J."/>
            <person name="Tong Z."/>
            <person name="Li S."/>
            <person name="Ye J."/>
            <person name="Wang L."/>
            <person name="Fang L."/>
            <person name="Lei T."/>
            <person name="Chen C."/>
            <person name="Chen H."/>
            <person name="Xu Z."/>
            <person name="Li H."/>
            <person name="Huang H."/>
            <person name="Zhang F."/>
            <person name="Xu H."/>
            <person name="Li N."/>
            <person name="Zhao C."/>
            <person name="Li S."/>
            <person name="Dong L."/>
            <person name="Huang Y."/>
            <person name="Li L."/>
            <person name="Xi Y."/>
            <person name="Qi Q."/>
            <person name="Li W."/>
            <person name="Zhang B."/>
            <person name="Hu W."/>
            <person name="Zhang Y."/>
            <person name="Tian X."/>
            <person name="Jiao Y."/>
            <person name="Liang X."/>
            <person name="Jin J."/>
            <person name="Gao L."/>
            <person name="Zheng W."/>
            <person name="Hao B."/>
            <person name="Liu S."/>
            <person name="Wang W."/>
            <person name="Yuan L."/>
            <person name="Cao M."/>
            <person name="McDermott J."/>
            <person name="Samudrala R."/>
            <person name="Wang J."/>
            <person name="Wong G.K."/>
            <person name="Yang H."/>
        </authorList>
    </citation>
    <scope>NUCLEOTIDE SEQUENCE [LARGE SCALE GENOMIC DNA]</scope>
    <source>
        <strain evidence="3">cv. 93-11</strain>
    </source>
</reference>